<protein>
    <submittedName>
        <fullName evidence="1">Uncharacterized protein</fullName>
    </submittedName>
</protein>
<proteinExistence type="predicted"/>
<accession>A0ACB9KAV6</accession>
<dbReference type="EMBL" id="CM042018">
    <property type="protein sequence ID" value="KAI3829384.1"/>
    <property type="molecule type" value="Genomic_DNA"/>
</dbReference>
<keyword evidence="2" id="KW-1185">Reference proteome</keyword>
<reference evidence="2" key="1">
    <citation type="journal article" date="2022" name="Mol. Ecol. Resour.">
        <title>The genomes of chicory, endive, great burdock and yacon provide insights into Asteraceae palaeo-polyploidization history and plant inulin production.</title>
        <authorList>
            <person name="Fan W."/>
            <person name="Wang S."/>
            <person name="Wang H."/>
            <person name="Wang A."/>
            <person name="Jiang F."/>
            <person name="Liu H."/>
            <person name="Zhao H."/>
            <person name="Xu D."/>
            <person name="Zhang Y."/>
        </authorList>
    </citation>
    <scope>NUCLEOTIDE SEQUENCE [LARGE SCALE GENOMIC DNA]</scope>
    <source>
        <strain evidence="2">cv. Yunnan</strain>
    </source>
</reference>
<dbReference type="Proteomes" id="UP001056120">
    <property type="component" value="Linkage Group LG01"/>
</dbReference>
<name>A0ACB9KAV6_9ASTR</name>
<comment type="caution">
    <text evidence="1">The sequence shown here is derived from an EMBL/GenBank/DDBJ whole genome shotgun (WGS) entry which is preliminary data.</text>
</comment>
<evidence type="ECO:0000313" key="2">
    <source>
        <dbReference type="Proteomes" id="UP001056120"/>
    </source>
</evidence>
<sequence>MLCLNLNTSQIVGGGGVRMMSATIRRKALALCSSALTNNGIVQSLKRAPPALAGSASRGYVAGNPMFEGIVQSLERAPPALVGSASRGYVAGNLTFEEFGKRSKLVPEPLRDVSLFETDFSTHKWIRSFSTFSEPAKIEKIVNTSVKRTHNGSAYFTSSGAVVGSVLSTPIVNAPQATKLGLSSTVSSTFLPNLALFWHINNGIEEILADYVHHEMTRSLILVLMRLFLIVAAKDVFVATN</sequence>
<organism evidence="1 2">
    <name type="scientific">Smallanthus sonchifolius</name>
    <dbReference type="NCBI Taxonomy" id="185202"/>
    <lineage>
        <taxon>Eukaryota</taxon>
        <taxon>Viridiplantae</taxon>
        <taxon>Streptophyta</taxon>
        <taxon>Embryophyta</taxon>
        <taxon>Tracheophyta</taxon>
        <taxon>Spermatophyta</taxon>
        <taxon>Magnoliopsida</taxon>
        <taxon>eudicotyledons</taxon>
        <taxon>Gunneridae</taxon>
        <taxon>Pentapetalae</taxon>
        <taxon>asterids</taxon>
        <taxon>campanulids</taxon>
        <taxon>Asterales</taxon>
        <taxon>Asteraceae</taxon>
        <taxon>Asteroideae</taxon>
        <taxon>Heliantheae alliance</taxon>
        <taxon>Millerieae</taxon>
        <taxon>Smallanthus</taxon>
    </lineage>
</organism>
<reference evidence="1 2" key="2">
    <citation type="journal article" date="2022" name="Mol. Ecol. Resour.">
        <title>The genomes of chicory, endive, great burdock and yacon provide insights into Asteraceae paleo-polyploidization history and plant inulin production.</title>
        <authorList>
            <person name="Fan W."/>
            <person name="Wang S."/>
            <person name="Wang H."/>
            <person name="Wang A."/>
            <person name="Jiang F."/>
            <person name="Liu H."/>
            <person name="Zhao H."/>
            <person name="Xu D."/>
            <person name="Zhang Y."/>
        </authorList>
    </citation>
    <scope>NUCLEOTIDE SEQUENCE [LARGE SCALE GENOMIC DNA]</scope>
    <source>
        <strain evidence="2">cv. Yunnan</strain>
        <tissue evidence="1">Leaves</tissue>
    </source>
</reference>
<gene>
    <name evidence="1" type="ORF">L1987_03507</name>
</gene>
<evidence type="ECO:0000313" key="1">
    <source>
        <dbReference type="EMBL" id="KAI3829384.1"/>
    </source>
</evidence>